<evidence type="ECO:0000313" key="1">
    <source>
        <dbReference type="EMBL" id="TGY66039.1"/>
    </source>
</evidence>
<name>A0AC61R7X1_9FIRM</name>
<gene>
    <name evidence="1" type="primary">lepB</name>
    <name evidence="1" type="ORF">E5336_06005</name>
</gene>
<dbReference type="EMBL" id="SRYG01000010">
    <property type="protein sequence ID" value="TGY66039.1"/>
    <property type="molecule type" value="Genomic_DNA"/>
</dbReference>
<keyword evidence="1" id="KW-0378">Hydrolase</keyword>
<protein>
    <submittedName>
        <fullName evidence="1">Signal peptidase I</fullName>
        <ecNumber evidence="1">3.4.21.89</ecNumber>
    </submittedName>
</protein>
<dbReference type="Proteomes" id="UP000308836">
    <property type="component" value="Unassembled WGS sequence"/>
</dbReference>
<comment type="caution">
    <text evidence="1">The sequence shown here is derived from an EMBL/GenBank/DDBJ whole genome shotgun (WGS) entry which is preliminary data.</text>
</comment>
<reference evidence="1" key="1">
    <citation type="submission" date="2019-04" db="EMBL/GenBank/DDBJ databases">
        <title>Microbes associate with the intestines of laboratory mice.</title>
        <authorList>
            <person name="Navarre W."/>
            <person name="Wong E."/>
            <person name="Huang K."/>
            <person name="Tropini C."/>
            <person name="Ng K."/>
            <person name="Yu B."/>
        </authorList>
    </citation>
    <scope>NUCLEOTIDE SEQUENCE</scope>
    <source>
        <strain evidence="1">NM09_H32</strain>
    </source>
</reference>
<sequence>MSDDQQRKKDKAEIKLFLKRLAIFVVAMVILFGFVFRIVVMPSDDMKPAIRIGDIELVYCLPSTKRVGQVVYYKEDGKKYTGRIVAGPKDTVSIQDETLYINGNPTSNPSIYYETPAYEGDVKYPLTLKEDEYFVLSDFREGAVDSRSFGPVNKSQIIGTVITIIRRSQI</sequence>
<dbReference type="EC" id="3.4.21.89" evidence="1"/>
<accession>A0AC61R7X1</accession>
<proteinExistence type="predicted"/>
<organism evidence="1 2">
    <name type="scientific">Dubosiella muris</name>
    <dbReference type="NCBI Taxonomy" id="3038133"/>
    <lineage>
        <taxon>Bacteria</taxon>
        <taxon>Bacillati</taxon>
        <taxon>Bacillota</taxon>
        <taxon>Erysipelotrichia</taxon>
        <taxon>Erysipelotrichales</taxon>
        <taxon>Erysipelotrichaceae</taxon>
        <taxon>Dubosiella</taxon>
    </lineage>
</organism>
<evidence type="ECO:0000313" key="2">
    <source>
        <dbReference type="Proteomes" id="UP000308836"/>
    </source>
</evidence>
<keyword evidence="2" id="KW-1185">Reference proteome</keyword>